<dbReference type="STRING" id="3827.A0A1S2Z8T6"/>
<dbReference type="InterPro" id="IPR011598">
    <property type="entry name" value="bHLH_dom"/>
</dbReference>
<dbReference type="PANTHER" id="PTHR11969">
    <property type="entry name" value="MAX DIMERIZATION, MAD"/>
    <property type="match status" value="1"/>
</dbReference>
<dbReference type="GO" id="GO:0005634">
    <property type="term" value="C:nucleus"/>
    <property type="evidence" value="ECO:0007669"/>
    <property type="project" value="UniProtKB-SubCell"/>
</dbReference>
<dbReference type="eggNOG" id="ENOG502QSWD">
    <property type="taxonomic scope" value="Eukaryota"/>
</dbReference>
<dbReference type="Gene3D" id="4.10.280.10">
    <property type="entry name" value="Helix-loop-helix DNA-binding domain"/>
    <property type="match status" value="1"/>
</dbReference>
<dbReference type="OrthoDB" id="684567at2759"/>
<organism evidence="7 8">
    <name type="scientific">Cicer arietinum</name>
    <name type="common">Chickpea</name>
    <name type="synonym">Garbanzo</name>
    <dbReference type="NCBI Taxonomy" id="3827"/>
    <lineage>
        <taxon>Eukaryota</taxon>
        <taxon>Viridiplantae</taxon>
        <taxon>Streptophyta</taxon>
        <taxon>Embryophyta</taxon>
        <taxon>Tracheophyta</taxon>
        <taxon>Spermatophyta</taxon>
        <taxon>Magnoliopsida</taxon>
        <taxon>eudicotyledons</taxon>
        <taxon>Gunneridae</taxon>
        <taxon>Pentapetalae</taxon>
        <taxon>rosids</taxon>
        <taxon>fabids</taxon>
        <taxon>Fabales</taxon>
        <taxon>Fabaceae</taxon>
        <taxon>Papilionoideae</taxon>
        <taxon>50 kb inversion clade</taxon>
        <taxon>NPAAA clade</taxon>
        <taxon>Hologalegina</taxon>
        <taxon>IRL clade</taxon>
        <taxon>Cicereae</taxon>
        <taxon>Cicer</taxon>
    </lineage>
</organism>
<proteinExistence type="predicted"/>
<dbReference type="Proteomes" id="UP000087171">
    <property type="component" value="Unplaced"/>
</dbReference>
<evidence type="ECO:0000256" key="1">
    <source>
        <dbReference type="ARBA" id="ARBA00004123"/>
    </source>
</evidence>
<comment type="subcellular location">
    <subcellularLocation>
        <location evidence="1">Nucleus</location>
    </subcellularLocation>
</comment>
<evidence type="ECO:0000313" key="7">
    <source>
        <dbReference type="Proteomes" id="UP000087171"/>
    </source>
</evidence>
<evidence type="ECO:0000256" key="2">
    <source>
        <dbReference type="ARBA" id="ARBA00023015"/>
    </source>
</evidence>
<name>A0A1S2Z8T6_CICAR</name>
<keyword evidence="5" id="KW-0539">Nucleus</keyword>
<dbReference type="Pfam" id="PF00010">
    <property type="entry name" value="HLH"/>
    <property type="match status" value="1"/>
</dbReference>
<dbReference type="SUPFAM" id="SSF47459">
    <property type="entry name" value="HLH, helix-loop-helix DNA-binding domain"/>
    <property type="match status" value="1"/>
</dbReference>
<dbReference type="GeneID" id="101508665"/>
<dbReference type="PROSITE" id="PS50888">
    <property type="entry name" value="BHLH"/>
    <property type="match status" value="1"/>
</dbReference>
<dbReference type="AlphaFoldDB" id="A0A1S2Z8T6"/>
<dbReference type="PANTHER" id="PTHR11969:SF82">
    <property type="entry name" value="TRANSCRIPTION FACTOR BHLH96"/>
    <property type="match status" value="1"/>
</dbReference>
<reference evidence="8" key="1">
    <citation type="submission" date="2025-08" db="UniProtKB">
        <authorList>
            <consortium name="RefSeq"/>
        </authorList>
    </citation>
    <scope>IDENTIFICATION</scope>
    <source>
        <tissue evidence="8">Etiolated seedlings</tissue>
    </source>
</reference>
<dbReference type="GO" id="GO:0000978">
    <property type="term" value="F:RNA polymerase II cis-regulatory region sequence-specific DNA binding"/>
    <property type="evidence" value="ECO:0007669"/>
    <property type="project" value="TreeGrafter"/>
</dbReference>
<sequence length="307" mass="34973">MVLEAMVYPRDQFTHNSNEYLYSFVGTNASERSWHQNQIAEENDVFGIINKKLDHNIQTNWDSSSPSLLQNVIDKWDSNPSLLTSTIEATATTTTTCRRKRRHIKCIKNEVEIENQRMTHITVERNRRKQMNEYFAVLRSLMPPSYAQRGDQASIVGGAINFVKELEQLLHCMKGEKKKNEQVQENGLIIGSSPFAEFFTFPQYSTWLTQSNTCYISKQNQSRAMSDIEVTLVDNHANIKIILKKRHGQVMKMVVGLQNLGFNVLHLNVATADDMVLVSLSIKVEEGCHHNTGDEIAAAVNQLSRTI</sequence>
<dbReference type="KEGG" id="cam:101508665"/>
<evidence type="ECO:0000256" key="3">
    <source>
        <dbReference type="ARBA" id="ARBA00023125"/>
    </source>
</evidence>
<accession>A0A1S2Z8T6</accession>
<dbReference type="PaxDb" id="3827-XP_004517115.1"/>
<feature type="domain" description="BHLH" evidence="6">
    <location>
        <begin position="115"/>
        <end position="166"/>
    </location>
</feature>
<keyword evidence="2" id="KW-0805">Transcription regulation</keyword>
<evidence type="ECO:0000259" key="6">
    <source>
        <dbReference type="PROSITE" id="PS50888"/>
    </source>
</evidence>
<dbReference type="GO" id="GO:0046983">
    <property type="term" value="F:protein dimerization activity"/>
    <property type="evidence" value="ECO:0007669"/>
    <property type="project" value="InterPro"/>
</dbReference>
<keyword evidence="3" id="KW-0238">DNA-binding</keyword>
<dbReference type="RefSeq" id="XP_004517115.1">
    <property type="nucleotide sequence ID" value="XM_004517058.3"/>
</dbReference>
<evidence type="ECO:0000256" key="4">
    <source>
        <dbReference type="ARBA" id="ARBA00023163"/>
    </source>
</evidence>
<evidence type="ECO:0000313" key="8">
    <source>
        <dbReference type="RefSeq" id="XP_004517115.1"/>
    </source>
</evidence>
<dbReference type="GO" id="GO:0000981">
    <property type="term" value="F:DNA-binding transcription factor activity, RNA polymerase II-specific"/>
    <property type="evidence" value="ECO:0007669"/>
    <property type="project" value="TreeGrafter"/>
</dbReference>
<protein>
    <submittedName>
        <fullName evidence="8">Transcription factor bHLH94-like</fullName>
    </submittedName>
</protein>
<gene>
    <name evidence="8" type="primary">LOC101508665</name>
</gene>
<keyword evidence="4" id="KW-0804">Transcription</keyword>
<dbReference type="SMART" id="SM00353">
    <property type="entry name" value="HLH"/>
    <property type="match status" value="1"/>
</dbReference>
<evidence type="ECO:0000256" key="5">
    <source>
        <dbReference type="ARBA" id="ARBA00023242"/>
    </source>
</evidence>
<dbReference type="InterPro" id="IPR036638">
    <property type="entry name" value="HLH_DNA-bd_sf"/>
</dbReference>
<keyword evidence="7" id="KW-1185">Reference proteome</keyword>